<gene>
    <name evidence="2" type="primary">psbN</name>
    <name evidence="2" type="ORF">E1292_32925</name>
</gene>
<keyword evidence="1" id="KW-0812">Transmembrane</keyword>
<dbReference type="Proteomes" id="UP000295258">
    <property type="component" value="Unassembled WGS sequence"/>
</dbReference>
<accession>A0A4R4V1Z4</accession>
<feature type="transmembrane region" description="Helical" evidence="1">
    <location>
        <begin position="9"/>
        <end position="28"/>
    </location>
</feature>
<name>A0A4R4V1Z4_9ACTN</name>
<evidence type="ECO:0000313" key="2">
    <source>
        <dbReference type="EMBL" id="TDC99128.1"/>
    </source>
</evidence>
<sequence>MAQPGDRRGVAFAVIVVVVAAVGIYLTIGPPSEEQAEPVPEATSAAVTPVASSTPLATASAEPFDVYSYLPMQKEQLAAAADLAERFTAEYGTFRYDEDPAAYAARLKAYTTAEFGNELARTLSSAGTIEQNRNDEIVSTSTARLKEIRQVEKTSVVFVISASRQVAAKSGGKQHNEEYAVTVSQEGADWRVFDLRPSTEGQEGDVPE</sequence>
<evidence type="ECO:0000256" key="1">
    <source>
        <dbReference type="SAM" id="Phobius"/>
    </source>
</evidence>
<protein>
    <submittedName>
        <fullName evidence="2">Photosystem II reaction center protein PsbN</fullName>
    </submittedName>
</protein>
<dbReference type="RefSeq" id="WP_132600120.1">
    <property type="nucleotide sequence ID" value="NZ_SMKO01000121.1"/>
</dbReference>
<comment type="caution">
    <text evidence="2">The sequence shown here is derived from an EMBL/GenBank/DDBJ whole genome shotgun (WGS) entry which is preliminary data.</text>
</comment>
<dbReference type="EMBL" id="SMKO01000121">
    <property type="protein sequence ID" value="TDC99128.1"/>
    <property type="molecule type" value="Genomic_DNA"/>
</dbReference>
<reference evidence="2 3" key="1">
    <citation type="submission" date="2019-03" db="EMBL/GenBank/DDBJ databases">
        <title>Draft genome sequences of novel Actinobacteria.</title>
        <authorList>
            <person name="Sahin N."/>
            <person name="Ay H."/>
            <person name="Saygin H."/>
        </authorList>
    </citation>
    <scope>NUCLEOTIDE SEQUENCE [LARGE SCALE GENOMIC DNA]</scope>
    <source>
        <strain evidence="2 3">KC310</strain>
    </source>
</reference>
<keyword evidence="1" id="KW-0472">Membrane</keyword>
<proteinExistence type="predicted"/>
<dbReference type="AlphaFoldDB" id="A0A4R4V1Z4"/>
<organism evidence="2 3">
    <name type="scientific">Nonomuraea deserti</name>
    <dbReference type="NCBI Taxonomy" id="1848322"/>
    <lineage>
        <taxon>Bacteria</taxon>
        <taxon>Bacillati</taxon>
        <taxon>Actinomycetota</taxon>
        <taxon>Actinomycetes</taxon>
        <taxon>Streptosporangiales</taxon>
        <taxon>Streptosporangiaceae</taxon>
        <taxon>Nonomuraea</taxon>
    </lineage>
</organism>
<keyword evidence="3" id="KW-1185">Reference proteome</keyword>
<evidence type="ECO:0000313" key="3">
    <source>
        <dbReference type="Proteomes" id="UP000295258"/>
    </source>
</evidence>
<keyword evidence="1" id="KW-1133">Transmembrane helix</keyword>